<dbReference type="EMBL" id="ABEU02000001">
    <property type="status" value="NOT_ANNOTATED_CDS"/>
    <property type="molecule type" value="Genomic_DNA"/>
</dbReference>
<evidence type="ECO:0000313" key="4">
    <source>
        <dbReference type="Proteomes" id="UP000006727"/>
    </source>
</evidence>
<dbReference type="RefSeq" id="XP_024369680.1">
    <property type="nucleotide sequence ID" value="XM_024513912.2"/>
</dbReference>
<proteinExistence type="predicted"/>
<dbReference type="EnsemblPlants" id="Pp3c1_32600V3.4">
    <property type="protein sequence ID" value="PAC:32971989.CDS.1"/>
    <property type="gene ID" value="Pp3c1_32600"/>
</dbReference>
<dbReference type="Proteomes" id="UP000006727">
    <property type="component" value="Chromosome 1"/>
</dbReference>
<dbReference type="GeneID" id="112279450"/>
<reference evidence="3 4" key="2">
    <citation type="journal article" date="2018" name="Plant J.">
        <title>The Physcomitrella patens chromosome-scale assembly reveals moss genome structure and evolution.</title>
        <authorList>
            <person name="Lang D."/>
            <person name="Ullrich K.K."/>
            <person name="Murat F."/>
            <person name="Fuchs J."/>
            <person name="Jenkins J."/>
            <person name="Haas F.B."/>
            <person name="Piednoel M."/>
            <person name="Gundlach H."/>
            <person name="Van Bel M."/>
            <person name="Meyberg R."/>
            <person name="Vives C."/>
            <person name="Morata J."/>
            <person name="Symeonidi A."/>
            <person name="Hiss M."/>
            <person name="Muchero W."/>
            <person name="Kamisugi Y."/>
            <person name="Saleh O."/>
            <person name="Blanc G."/>
            <person name="Decker E.L."/>
            <person name="van Gessel N."/>
            <person name="Grimwood J."/>
            <person name="Hayes R.D."/>
            <person name="Graham S.W."/>
            <person name="Gunter L.E."/>
            <person name="McDaniel S.F."/>
            <person name="Hoernstein S.N.W."/>
            <person name="Larsson A."/>
            <person name="Li F.W."/>
            <person name="Perroud P.F."/>
            <person name="Phillips J."/>
            <person name="Ranjan P."/>
            <person name="Rokshar D.S."/>
            <person name="Rothfels C.J."/>
            <person name="Schneider L."/>
            <person name="Shu S."/>
            <person name="Stevenson D.W."/>
            <person name="Thummler F."/>
            <person name="Tillich M."/>
            <person name="Villarreal Aguilar J.C."/>
            <person name="Widiez T."/>
            <person name="Wong G.K."/>
            <person name="Wymore A."/>
            <person name="Zhang Y."/>
            <person name="Zimmer A.D."/>
            <person name="Quatrano R.S."/>
            <person name="Mayer K.F.X."/>
            <person name="Goodstein D."/>
            <person name="Casacuberta J.M."/>
            <person name="Vandepoele K."/>
            <person name="Reski R."/>
            <person name="Cuming A.C."/>
            <person name="Tuskan G.A."/>
            <person name="Maumus F."/>
            <person name="Salse J."/>
            <person name="Schmutz J."/>
            <person name="Rensing S.A."/>
        </authorList>
    </citation>
    <scope>NUCLEOTIDE SEQUENCE [LARGE SCALE GENOMIC DNA]</scope>
    <source>
        <strain evidence="3 4">cv. Gransden 2004</strain>
    </source>
</reference>
<dbReference type="RefSeq" id="XP_024369693.1">
    <property type="nucleotide sequence ID" value="XM_024513925.2"/>
</dbReference>
<dbReference type="Gramene" id="Pp3c1_32600V3.6">
    <property type="protein sequence ID" value="PAC:32971991.CDS.1"/>
    <property type="gene ID" value="Pp3c1_32600"/>
</dbReference>
<dbReference type="Gramene" id="Pp3c1_32600V3.5">
    <property type="protein sequence ID" value="PAC:32971990.CDS.1"/>
    <property type="gene ID" value="Pp3c1_32600"/>
</dbReference>
<dbReference type="Gramene" id="Pp3c1_32600V3.7">
    <property type="protein sequence ID" value="PAC:32971992.CDS.1"/>
    <property type="gene ID" value="Pp3c1_32600"/>
</dbReference>
<sequence>MGCWKVMDLRLRSWLPWIVMFAAGVIAYTYYQFLNPQNCAGFYVCRLAVEKASFPPVESTTEPMTPSLDQFKPLYNDTRRIAVCIVGGARMFEITGPSLRKHLLDVFNNTDVFLHSPLDADSHKLTLLAGRNLRVAKIFVPQTLPETKIIQEVITSWGSPRGMQGLLQYFNLVEGCYGMVKKYEVQRNFTYDWIIRARADGYWSAPVPDISQLDPNYYYVAAGSMFHGLNDRFGMGSSHTSRAANTRLTLLPVMHMRGLRGLNSESAYKAQLTVSGVLFKPIQVPFCIVTLRTPRCPPLPRGLLLLSMASEGPMSGAYCRPCDAEVNATASAAIVTARERDWDWPGIEGERVTVCDGIKPWAPTWRRIADEVYKRNLGLDEEIRDFQSRSREECIEEMEAFQRLWDIWDSLSPEIICNSAFPLKGW</sequence>
<keyword evidence="1" id="KW-0812">Transmembrane</keyword>
<protein>
    <recommendedName>
        <fullName evidence="2">DUF7796 domain-containing protein</fullName>
    </recommendedName>
</protein>
<feature type="domain" description="DUF7796" evidence="2">
    <location>
        <begin position="77"/>
        <end position="420"/>
    </location>
</feature>
<dbReference type="Pfam" id="PF25072">
    <property type="entry name" value="DUF7796"/>
    <property type="match status" value="1"/>
</dbReference>
<dbReference type="EnsemblPlants" id="Pp3c1_32600V3.5">
    <property type="protein sequence ID" value="PAC:32971990.CDS.1"/>
    <property type="gene ID" value="Pp3c1_32600"/>
</dbReference>
<keyword evidence="1" id="KW-0472">Membrane</keyword>
<dbReference type="KEGG" id="ppp:112279450"/>
<evidence type="ECO:0000313" key="3">
    <source>
        <dbReference type="EnsemblPlants" id="PAC:32971991.CDS.1"/>
    </source>
</evidence>
<dbReference type="EnsemblPlants" id="Pp3c1_32600V3.7">
    <property type="protein sequence ID" value="PAC:32971992.CDS.1"/>
    <property type="gene ID" value="Pp3c1_32600"/>
</dbReference>
<accession>A0A7I3ZRF0</accession>
<dbReference type="InterPro" id="IPR056698">
    <property type="entry name" value="DUF7796"/>
</dbReference>
<keyword evidence="4" id="KW-1185">Reference proteome</keyword>
<dbReference type="PANTHER" id="PTHR35112">
    <property type="entry name" value="OS08G0360500 PROTEIN"/>
    <property type="match status" value="1"/>
</dbReference>
<reference evidence="3" key="3">
    <citation type="submission" date="2020-12" db="UniProtKB">
        <authorList>
            <consortium name="EnsemblPlants"/>
        </authorList>
    </citation>
    <scope>IDENTIFICATION</scope>
</reference>
<feature type="transmembrane region" description="Helical" evidence="1">
    <location>
        <begin position="14"/>
        <end position="31"/>
    </location>
</feature>
<dbReference type="OrthoDB" id="2016723at2759"/>
<dbReference type="RefSeq" id="XP_024369671.1">
    <property type="nucleotide sequence ID" value="XM_024513903.2"/>
</dbReference>
<reference evidence="3 4" key="1">
    <citation type="journal article" date="2008" name="Science">
        <title>The Physcomitrella genome reveals evolutionary insights into the conquest of land by plants.</title>
        <authorList>
            <person name="Rensing S."/>
            <person name="Lang D."/>
            <person name="Zimmer A."/>
            <person name="Terry A."/>
            <person name="Salamov A."/>
            <person name="Shapiro H."/>
            <person name="Nishiyama T."/>
            <person name="Perroud P.-F."/>
            <person name="Lindquist E."/>
            <person name="Kamisugi Y."/>
            <person name="Tanahashi T."/>
            <person name="Sakakibara K."/>
            <person name="Fujita T."/>
            <person name="Oishi K."/>
            <person name="Shin-I T."/>
            <person name="Kuroki Y."/>
            <person name="Toyoda A."/>
            <person name="Suzuki Y."/>
            <person name="Hashimoto A."/>
            <person name="Yamaguchi K."/>
            <person name="Sugano A."/>
            <person name="Kohara Y."/>
            <person name="Fujiyama A."/>
            <person name="Anterola A."/>
            <person name="Aoki S."/>
            <person name="Ashton N."/>
            <person name="Barbazuk W.B."/>
            <person name="Barker E."/>
            <person name="Bennetzen J."/>
            <person name="Bezanilla M."/>
            <person name="Blankenship R."/>
            <person name="Cho S.H."/>
            <person name="Dutcher S."/>
            <person name="Estelle M."/>
            <person name="Fawcett J.A."/>
            <person name="Gundlach H."/>
            <person name="Hanada K."/>
            <person name="Heyl A."/>
            <person name="Hicks K.A."/>
            <person name="Hugh J."/>
            <person name="Lohr M."/>
            <person name="Mayer K."/>
            <person name="Melkozernov A."/>
            <person name="Murata T."/>
            <person name="Nelson D."/>
            <person name="Pils B."/>
            <person name="Prigge M."/>
            <person name="Reiss B."/>
            <person name="Renner T."/>
            <person name="Rombauts S."/>
            <person name="Rushton P."/>
            <person name="Sanderfoot A."/>
            <person name="Schween G."/>
            <person name="Shiu S.-H."/>
            <person name="Stueber K."/>
            <person name="Theodoulou F.L."/>
            <person name="Tu H."/>
            <person name="Van de Peer Y."/>
            <person name="Verrier P.J."/>
            <person name="Waters E."/>
            <person name="Wood A."/>
            <person name="Yang L."/>
            <person name="Cove D."/>
            <person name="Cuming A."/>
            <person name="Hasebe M."/>
            <person name="Lucas S."/>
            <person name="Mishler D.B."/>
            <person name="Reski R."/>
            <person name="Grigoriev I."/>
            <person name="Quatrano R.S."/>
            <person name="Boore J.L."/>
        </authorList>
    </citation>
    <scope>NUCLEOTIDE SEQUENCE [LARGE SCALE GENOMIC DNA]</scope>
    <source>
        <strain evidence="3 4">cv. Gransden 2004</strain>
    </source>
</reference>
<dbReference type="EnsemblPlants" id="Pp3c1_32600V3.3">
    <property type="protein sequence ID" value="PAC:32971988.CDS.1"/>
    <property type="gene ID" value="Pp3c1_32600"/>
</dbReference>
<dbReference type="Gramene" id="Pp3c1_32600V3.4">
    <property type="protein sequence ID" value="PAC:32971989.CDS.1"/>
    <property type="gene ID" value="Pp3c1_32600"/>
</dbReference>
<keyword evidence="1" id="KW-1133">Transmembrane helix</keyword>
<dbReference type="Gramene" id="Pp3c1_32600V3.3">
    <property type="protein sequence ID" value="PAC:32971988.CDS.1"/>
    <property type="gene ID" value="Pp3c1_32600"/>
</dbReference>
<evidence type="ECO:0000259" key="2">
    <source>
        <dbReference type="Pfam" id="PF25072"/>
    </source>
</evidence>
<dbReference type="PANTHER" id="PTHR35112:SF1">
    <property type="entry name" value="RING_FYVE_PHD ZINC FINGER SUPERFAMILY PROTEIN"/>
    <property type="match status" value="1"/>
</dbReference>
<organism evidence="3 4">
    <name type="scientific">Physcomitrium patens</name>
    <name type="common">Spreading-leaved earth moss</name>
    <name type="synonym">Physcomitrella patens</name>
    <dbReference type="NCBI Taxonomy" id="3218"/>
    <lineage>
        <taxon>Eukaryota</taxon>
        <taxon>Viridiplantae</taxon>
        <taxon>Streptophyta</taxon>
        <taxon>Embryophyta</taxon>
        <taxon>Bryophyta</taxon>
        <taxon>Bryophytina</taxon>
        <taxon>Bryopsida</taxon>
        <taxon>Funariidae</taxon>
        <taxon>Funariales</taxon>
        <taxon>Funariaceae</taxon>
        <taxon>Physcomitrium</taxon>
    </lineage>
</organism>
<name>A0A7I3ZRF0_PHYPA</name>
<dbReference type="EnsemblPlants" id="Pp3c1_32600V3.6">
    <property type="protein sequence ID" value="PAC:32971991.CDS.1"/>
    <property type="gene ID" value="Pp3c1_32600"/>
</dbReference>
<dbReference type="AlphaFoldDB" id="A0A7I3ZRF0"/>
<dbReference type="RefSeq" id="XP_024369687.1">
    <property type="nucleotide sequence ID" value="XM_024513919.2"/>
</dbReference>
<evidence type="ECO:0000256" key="1">
    <source>
        <dbReference type="SAM" id="Phobius"/>
    </source>
</evidence>
<gene>
    <name evidence="3" type="primary">LOC112279450</name>
</gene>